<dbReference type="Proteomes" id="UP000076858">
    <property type="component" value="Unassembled WGS sequence"/>
</dbReference>
<protein>
    <submittedName>
        <fullName evidence="1">Uncharacterized protein</fullName>
    </submittedName>
</protein>
<comment type="caution">
    <text evidence="1">The sequence shown here is derived from an EMBL/GenBank/DDBJ whole genome shotgun (WGS) entry which is preliminary data.</text>
</comment>
<dbReference type="AlphaFoldDB" id="A0A162QP57"/>
<reference evidence="1 2" key="1">
    <citation type="submission" date="2016-03" db="EMBL/GenBank/DDBJ databases">
        <title>EvidentialGene: Evidence-directed Construction of Genes on Genomes.</title>
        <authorList>
            <person name="Gilbert D.G."/>
            <person name="Choi J.-H."/>
            <person name="Mockaitis K."/>
            <person name="Colbourne J."/>
            <person name="Pfrender M."/>
        </authorList>
    </citation>
    <scope>NUCLEOTIDE SEQUENCE [LARGE SCALE GENOMIC DNA]</scope>
    <source>
        <strain evidence="1 2">Xinb3</strain>
        <tissue evidence="1">Complete organism</tissue>
    </source>
</reference>
<gene>
    <name evidence="1" type="ORF">APZ42_013649</name>
</gene>
<proteinExistence type="predicted"/>
<sequence>MRSKGSFITDSLYEYSAHYVGKSGTSSSSTASRASLFSQQFFRLKRPYSHRVHVGHRRSRSDFDDDG</sequence>
<dbReference type="EMBL" id="LRGB01000311">
    <property type="protein sequence ID" value="KZS19841.1"/>
    <property type="molecule type" value="Genomic_DNA"/>
</dbReference>
<keyword evidence="2" id="KW-1185">Reference proteome</keyword>
<accession>A0A162QP57</accession>
<name>A0A162QP57_9CRUS</name>
<evidence type="ECO:0000313" key="1">
    <source>
        <dbReference type="EMBL" id="KZS19841.1"/>
    </source>
</evidence>
<organism evidence="1 2">
    <name type="scientific">Daphnia magna</name>
    <dbReference type="NCBI Taxonomy" id="35525"/>
    <lineage>
        <taxon>Eukaryota</taxon>
        <taxon>Metazoa</taxon>
        <taxon>Ecdysozoa</taxon>
        <taxon>Arthropoda</taxon>
        <taxon>Crustacea</taxon>
        <taxon>Branchiopoda</taxon>
        <taxon>Diplostraca</taxon>
        <taxon>Cladocera</taxon>
        <taxon>Anomopoda</taxon>
        <taxon>Daphniidae</taxon>
        <taxon>Daphnia</taxon>
    </lineage>
</organism>
<evidence type="ECO:0000313" key="2">
    <source>
        <dbReference type="Proteomes" id="UP000076858"/>
    </source>
</evidence>